<proteinExistence type="predicted"/>
<dbReference type="InterPro" id="IPR003329">
    <property type="entry name" value="Cytidylyl_trans"/>
</dbReference>
<keyword evidence="2" id="KW-1185">Reference proteome</keyword>
<dbReference type="Proteomes" id="UP000006250">
    <property type="component" value="Unassembled WGS sequence"/>
</dbReference>
<protein>
    <submittedName>
        <fullName evidence="1">Acylneuraminate cytidylyltransferase</fullName>
    </submittedName>
</protein>
<dbReference type="InterPro" id="IPR050793">
    <property type="entry name" value="CMP-NeuNAc_synthase"/>
</dbReference>
<reference evidence="1 2" key="1">
    <citation type="submission" date="2010-08" db="EMBL/GenBank/DDBJ databases">
        <title>The draft genome of Desulfovibrio fructosovorans JJ.</title>
        <authorList>
            <consortium name="US DOE Joint Genome Institute (JGI-PGF)"/>
            <person name="Lucas S."/>
            <person name="Copeland A."/>
            <person name="Lapidus A."/>
            <person name="Cheng J.-F."/>
            <person name="Bruce D."/>
            <person name="Goodwin L."/>
            <person name="Pitluck S."/>
            <person name="Land M.L."/>
            <person name="Hauser L."/>
            <person name="Chang Y.-J."/>
            <person name="Jeffries C."/>
            <person name="Wall J.D."/>
            <person name="Stahl D.A."/>
            <person name="Arkin A.P."/>
            <person name="Dehal P."/>
            <person name="Stolyar S.M."/>
            <person name="Hazen T.C."/>
            <person name="Woyke T.J."/>
        </authorList>
    </citation>
    <scope>NUCLEOTIDE SEQUENCE [LARGE SCALE GENOMIC DNA]</scope>
    <source>
        <strain evidence="1 2">JJ</strain>
    </source>
</reference>
<name>E1JTS3_SOLFR</name>
<dbReference type="PANTHER" id="PTHR21485">
    <property type="entry name" value="HAD SUPERFAMILY MEMBERS CMAS AND KDSC"/>
    <property type="match status" value="1"/>
</dbReference>
<dbReference type="InterPro" id="IPR029044">
    <property type="entry name" value="Nucleotide-diphossugar_trans"/>
</dbReference>
<accession>E1JTS3</accession>
<gene>
    <name evidence="1" type="ORF">DesfrDRAFT_1022</name>
</gene>
<keyword evidence="1" id="KW-0548">Nucleotidyltransferase</keyword>
<dbReference type="RefSeq" id="WP_005991747.1">
    <property type="nucleotide sequence ID" value="NZ_AECZ01000005.1"/>
</dbReference>
<comment type="caution">
    <text evidence="1">The sequence shown here is derived from an EMBL/GenBank/DDBJ whole genome shotgun (WGS) entry which is preliminary data.</text>
</comment>
<dbReference type="eggNOG" id="COG1083">
    <property type="taxonomic scope" value="Bacteria"/>
</dbReference>
<dbReference type="STRING" id="596151.DesfrDRAFT_1022"/>
<evidence type="ECO:0000313" key="2">
    <source>
        <dbReference type="Proteomes" id="UP000006250"/>
    </source>
</evidence>
<dbReference type="PANTHER" id="PTHR21485:SF3">
    <property type="entry name" value="N-ACYLNEURAMINATE CYTIDYLYLTRANSFERASE"/>
    <property type="match status" value="1"/>
</dbReference>
<dbReference type="GO" id="GO:0008781">
    <property type="term" value="F:N-acylneuraminate cytidylyltransferase activity"/>
    <property type="evidence" value="ECO:0007669"/>
    <property type="project" value="TreeGrafter"/>
</dbReference>
<evidence type="ECO:0000313" key="1">
    <source>
        <dbReference type="EMBL" id="EFL52202.1"/>
    </source>
</evidence>
<dbReference type="Pfam" id="PF02348">
    <property type="entry name" value="CTP_transf_3"/>
    <property type="match status" value="1"/>
</dbReference>
<dbReference type="EMBL" id="AECZ01000005">
    <property type="protein sequence ID" value="EFL52202.1"/>
    <property type="molecule type" value="Genomic_DNA"/>
</dbReference>
<keyword evidence="1" id="KW-0808">Transferase</keyword>
<dbReference type="Gene3D" id="3.90.550.10">
    <property type="entry name" value="Spore Coat Polysaccharide Biosynthesis Protein SpsA, Chain A"/>
    <property type="match status" value="1"/>
</dbReference>
<organism evidence="1 2">
    <name type="scientific">Solidesulfovibrio fructosivorans JJ]</name>
    <dbReference type="NCBI Taxonomy" id="596151"/>
    <lineage>
        <taxon>Bacteria</taxon>
        <taxon>Pseudomonadati</taxon>
        <taxon>Thermodesulfobacteriota</taxon>
        <taxon>Desulfovibrionia</taxon>
        <taxon>Desulfovibrionales</taxon>
        <taxon>Desulfovibrionaceae</taxon>
        <taxon>Solidesulfovibrio</taxon>
    </lineage>
</organism>
<dbReference type="AlphaFoldDB" id="E1JTS3"/>
<sequence length="235" mass="26196">MEVDPLVVGLIMARGGGSTLYRKNAFRLHGKPVLAWAIDILRRAGFVDTVFVWTEDAELAAIAREAGAVALPRPKDMVHYFGGSWTAGEWSRTQDRQIADHLGRPYDIVVPLNCNCVCLRPESLRTMYDLLRRSRGRVFRVQAVSRVAGGLCLEHPANGRLFPVWNDTDRTPDANPPLFRMVGAAVVDRAMPNAGDIATRYHEVSPREGFDFQHADDIPFALHYLADRAREEGAS</sequence>
<dbReference type="SUPFAM" id="SSF53448">
    <property type="entry name" value="Nucleotide-diphospho-sugar transferases"/>
    <property type="match status" value="1"/>
</dbReference>